<accession>A0ABT4H2K4</accession>
<evidence type="ECO:0000313" key="2">
    <source>
        <dbReference type="Proteomes" id="UP001527181"/>
    </source>
</evidence>
<name>A0ABT4H2K4_PAEAL</name>
<dbReference type="EMBL" id="JAMDNP010000050">
    <property type="protein sequence ID" value="MCY9763211.1"/>
    <property type="molecule type" value="Genomic_DNA"/>
</dbReference>
<protein>
    <submittedName>
        <fullName evidence="1">Uncharacterized protein</fullName>
    </submittedName>
</protein>
<comment type="caution">
    <text evidence="1">The sequence shown here is derived from an EMBL/GenBank/DDBJ whole genome shotgun (WGS) entry which is preliminary data.</text>
</comment>
<sequence>MTLSDEIKGILDCYVIQNAEQLLAEKRKESFRKTRDNINNILSEKLYTWLSDNEESLKGNNISFSRNERSVTLLFNDFTIEISFSGSSKDKHQGPEARYEGFVNWSFDPPKSVKKARTSGTAYTYTELHVNLDYSHDRSYLEQQIKQEFTQERFKEILLTSLRDSLLN</sequence>
<dbReference type="Proteomes" id="UP001527181">
    <property type="component" value="Unassembled WGS sequence"/>
</dbReference>
<gene>
    <name evidence="1" type="ORF">M5X12_22005</name>
</gene>
<dbReference type="RefSeq" id="WP_268600176.1">
    <property type="nucleotide sequence ID" value="NZ_JAMDNP010000050.1"/>
</dbReference>
<organism evidence="1 2">
    <name type="scientific">Paenibacillus alvei</name>
    <name type="common">Bacillus alvei</name>
    <dbReference type="NCBI Taxonomy" id="44250"/>
    <lineage>
        <taxon>Bacteria</taxon>
        <taxon>Bacillati</taxon>
        <taxon>Bacillota</taxon>
        <taxon>Bacilli</taxon>
        <taxon>Bacillales</taxon>
        <taxon>Paenibacillaceae</taxon>
        <taxon>Paenibacillus</taxon>
    </lineage>
</organism>
<proteinExistence type="predicted"/>
<evidence type="ECO:0000313" key="1">
    <source>
        <dbReference type="EMBL" id="MCY9763211.1"/>
    </source>
</evidence>
<keyword evidence="2" id="KW-1185">Reference proteome</keyword>
<reference evidence="1 2" key="1">
    <citation type="submission" date="2022-05" db="EMBL/GenBank/DDBJ databases">
        <title>Genome Sequencing of Bee-Associated Microbes.</title>
        <authorList>
            <person name="Dunlap C."/>
        </authorList>
    </citation>
    <scope>NUCLEOTIDE SEQUENCE [LARGE SCALE GENOMIC DNA]</scope>
    <source>
        <strain evidence="1 2">NRRL B-04010</strain>
    </source>
</reference>